<evidence type="ECO:0000256" key="1">
    <source>
        <dbReference type="SAM" id="Phobius"/>
    </source>
</evidence>
<organism evidence="2 3">
    <name type="scientific">Microbacterium hatanonis</name>
    <dbReference type="NCBI Taxonomy" id="404366"/>
    <lineage>
        <taxon>Bacteria</taxon>
        <taxon>Bacillati</taxon>
        <taxon>Actinomycetota</taxon>
        <taxon>Actinomycetes</taxon>
        <taxon>Micrococcales</taxon>
        <taxon>Microbacteriaceae</taxon>
        <taxon>Microbacterium</taxon>
    </lineage>
</organism>
<feature type="transmembrane region" description="Helical" evidence="1">
    <location>
        <begin position="255"/>
        <end position="276"/>
    </location>
</feature>
<proteinExistence type="predicted"/>
<evidence type="ECO:0008006" key="4">
    <source>
        <dbReference type="Google" id="ProtNLM"/>
    </source>
</evidence>
<comment type="caution">
    <text evidence="2">The sequence shown here is derived from an EMBL/GenBank/DDBJ whole genome shotgun (WGS) entry which is preliminary data.</text>
</comment>
<dbReference type="EMBL" id="VRSV01000002">
    <property type="protein sequence ID" value="TXK10303.1"/>
    <property type="molecule type" value="Genomic_DNA"/>
</dbReference>
<reference evidence="2 3" key="1">
    <citation type="submission" date="2019-08" db="EMBL/GenBank/DDBJ databases">
        <authorList>
            <person name="Dong K."/>
        </authorList>
    </citation>
    <scope>NUCLEOTIDE SEQUENCE [LARGE SCALE GENOMIC DNA]</scope>
    <source>
        <strain evidence="2 3">JCM14558</strain>
    </source>
</reference>
<evidence type="ECO:0000313" key="2">
    <source>
        <dbReference type="EMBL" id="TXK10303.1"/>
    </source>
</evidence>
<gene>
    <name evidence="2" type="ORF">FVP77_15775</name>
</gene>
<keyword evidence="3" id="KW-1185">Reference proteome</keyword>
<sequence length="359" mass="37396">MARTTGGGAEAHRPDGRRRRGRWWTVVATVLIVVGALLAPLAAAASWANTTLTDTDRFVDTYAPLAHDPAVRDLVTDETVRVIEEQVDIPQLTSDVIDGIIDLGTGPVATQALEALKGSVTQGLQSLVRSKVADLVASEGFDTVWTNTLRITHVQLTAALQGDPDALVGLGEDGSIGIQLAPIVDAAKQMLVSDGFTFADRIPSTDRVIVVAQSDALPTIQRGYDIAVVSGAWLPWVALLLIAAGVAVARRRWIALMWAGIAVAATMTILVVALAVGRAVAADAVVSSEVAAGVVDALFDAALSPLRGAAVVVIVGALVVAVVGWIAGPWRLPRALRGFALTGARGVRDAVVSRRAASR</sequence>
<keyword evidence="1" id="KW-1133">Transmembrane helix</keyword>
<feature type="transmembrane region" description="Helical" evidence="1">
    <location>
        <begin position="308"/>
        <end position="327"/>
    </location>
</feature>
<feature type="transmembrane region" description="Helical" evidence="1">
    <location>
        <begin position="226"/>
        <end position="248"/>
    </location>
</feature>
<evidence type="ECO:0000313" key="3">
    <source>
        <dbReference type="Proteomes" id="UP000321034"/>
    </source>
</evidence>
<accession>A0A5C8HW38</accession>
<keyword evidence="1" id="KW-0472">Membrane</keyword>
<dbReference type="AlphaFoldDB" id="A0A5C8HW38"/>
<protein>
    <recommendedName>
        <fullName evidence="4">Integral membrane protein</fullName>
    </recommendedName>
</protein>
<dbReference type="Proteomes" id="UP000321034">
    <property type="component" value="Unassembled WGS sequence"/>
</dbReference>
<name>A0A5C8HW38_9MICO</name>
<keyword evidence="1" id="KW-0812">Transmembrane</keyword>
<feature type="transmembrane region" description="Helical" evidence="1">
    <location>
        <begin position="23"/>
        <end position="48"/>
    </location>
</feature>
<dbReference type="RefSeq" id="WP_147895478.1">
    <property type="nucleotide sequence ID" value="NZ_BAAANR010000001.1"/>
</dbReference>
<dbReference type="OrthoDB" id="4350291at2"/>